<dbReference type="Gene3D" id="3.30.420.10">
    <property type="entry name" value="Ribonuclease H-like superfamily/Ribonuclease H"/>
    <property type="match status" value="1"/>
</dbReference>
<accession>A0A0K0EGY9</accession>
<dbReference type="GO" id="GO:0003676">
    <property type="term" value="F:nucleic acid binding"/>
    <property type="evidence" value="ECO:0007669"/>
    <property type="project" value="InterPro"/>
</dbReference>
<organism evidence="1">
    <name type="scientific">Strongyloides stercoralis</name>
    <name type="common">Threadworm</name>
    <dbReference type="NCBI Taxonomy" id="6248"/>
    <lineage>
        <taxon>Eukaryota</taxon>
        <taxon>Metazoa</taxon>
        <taxon>Ecdysozoa</taxon>
        <taxon>Nematoda</taxon>
        <taxon>Chromadorea</taxon>
        <taxon>Rhabditida</taxon>
        <taxon>Tylenchina</taxon>
        <taxon>Panagrolaimomorpha</taxon>
        <taxon>Strongyloidoidea</taxon>
        <taxon>Strongyloididae</taxon>
        <taxon>Strongyloides</taxon>
    </lineage>
</organism>
<sequence>MNQIEKPDHLNCRQFRVDKIYCKFFLKYVNSFMNNLIDKVKRRAFCEWLFEKDEFHFHRSIYYSDEAVFYLNGHVNKYDVFVWATENPNVIIEEKNIPQSKLTDVNKSAMQRLLNENKNNTYKPVHTNKLYKDVLKSSGIKFIL</sequence>
<protein>
    <submittedName>
        <fullName evidence="1">Uncharacterized protein</fullName>
    </submittedName>
</protein>
<name>A0A0K0EGY9_STRER</name>
<dbReference type="InterPro" id="IPR036397">
    <property type="entry name" value="RNaseH_sf"/>
</dbReference>
<reference evidence="1" key="1">
    <citation type="submission" date="2015-08" db="UniProtKB">
        <authorList>
            <consortium name="WormBaseParasite"/>
        </authorList>
    </citation>
    <scope>IDENTIFICATION</scope>
</reference>
<dbReference type="WBParaSite" id="SSTP_0000874900.1">
    <property type="protein sequence ID" value="SSTP_0000874900.1"/>
    <property type="gene ID" value="SSTP_0000874900"/>
</dbReference>
<evidence type="ECO:0000313" key="1">
    <source>
        <dbReference type="WBParaSite" id="SSTP_0000874900.1"/>
    </source>
</evidence>
<dbReference type="AlphaFoldDB" id="A0A0K0EGY9"/>
<proteinExistence type="predicted"/>